<evidence type="ECO:0000313" key="3">
    <source>
        <dbReference type="EMBL" id="NOV38913.1"/>
    </source>
</evidence>
<organism evidence="3">
    <name type="scientific">Rhipicephalus microplus</name>
    <name type="common">Cattle tick</name>
    <name type="synonym">Boophilus microplus</name>
    <dbReference type="NCBI Taxonomy" id="6941"/>
    <lineage>
        <taxon>Eukaryota</taxon>
        <taxon>Metazoa</taxon>
        <taxon>Ecdysozoa</taxon>
        <taxon>Arthropoda</taxon>
        <taxon>Chelicerata</taxon>
        <taxon>Arachnida</taxon>
        <taxon>Acari</taxon>
        <taxon>Parasitiformes</taxon>
        <taxon>Ixodida</taxon>
        <taxon>Ixodoidea</taxon>
        <taxon>Ixodidae</taxon>
        <taxon>Rhipicephalinae</taxon>
        <taxon>Rhipicephalus</taxon>
        <taxon>Boophilus</taxon>
    </lineage>
</organism>
<feature type="compositionally biased region" description="Acidic residues" evidence="2">
    <location>
        <begin position="233"/>
        <end position="254"/>
    </location>
</feature>
<accession>A0A6M2CYJ9</accession>
<dbReference type="OrthoDB" id="6512076at2759"/>
<feature type="region of interest" description="Disordered" evidence="2">
    <location>
        <begin position="174"/>
        <end position="271"/>
    </location>
</feature>
<evidence type="ECO:0000256" key="1">
    <source>
        <dbReference type="SAM" id="Coils"/>
    </source>
</evidence>
<sequence length="408" mass="45910">MKTYYVRSCRRGSGHSRTCAYEGAKIIHMTVTLEEMAMFKANRPRMADVGRNFVEETHSPQPPLCKDRDHIREEERQQQIDDALNNYKLQCLPVGASTDLEQRLLAMEKELKRLRQGENSERPAAAVCNGSQTAYADLEKKYERVQTDLANLRSDHVQLKKRFRDGNRSILEADGENLESNNSGYYVVRHRTPSPQRNEAASEAEGSVHSNAASDGDEGNKEDSMLFTAASDAEPELAEPESAEPESAEPDNDQEMNGSSDSEKNSRCSGSRHIGSFGANGMVYAGNNYWIDRREWSKLFSAPTDARFCKFAALLFWTPEELRERSVTGTPSNRSLSSGKFYPRQPLSPEKLATVKGLFRYYAGKDPLAQERQKAVRRHLSATLCNIRRHGVTDLPHSLATRTDEGRP</sequence>
<evidence type="ECO:0000256" key="2">
    <source>
        <dbReference type="SAM" id="MobiDB-lite"/>
    </source>
</evidence>
<feature type="coiled-coil region" evidence="1">
    <location>
        <begin position="97"/>
        <end position="162"/>
    </location>
</feature>
<name>A0A6M2CYJ9_RHIMP</name>
<proteinExistence type="predicted"/>
<dbReference type="AlphaFoldDB" id="A0A6M2CYJ9"/>
<dbReference type="PANTHER" id="PTHR14628">
    <property type="entry name" value="BEN DOMAIN-CONTAINING PROTEIN 5"/>
    <property type="match status" value="1"/>
</dbReference>
<dbReference type="InterPro" id="IPR040391">
    <property type="entry name" value="BEND5"/>
</dbReference>
<dbReference type="GO" id="GO:0045892">
    <property type="term" value="P:negative regulation of DNA-templated transcription"/>
    <property type="evidence" value="ECO:0007669"/>
    <property type="project" value="InterPro"/>
</dbReference>
<protein>
    <recommendedName>
        <fullName evidence="4">BEN domain-containing protein</fullName>
    </recommendedName>
</protein>
<dbReference type="GO" id="GO:0003677">
    <property type="term" value="F:DNA binding"/>
    <property type="evidence" value="ECO:0007669"/>
    <property type="project" value="InterPro"/>
</dbReference>
<dbReference type="EMBL" id="GHWJ01006176">
    <property type="protein sequence ID" value="NOV38913.1"/>
    <property type="molecule type" value="Transcribed_RNA"/>
</dbReference>
<dbReference type="VEuPathDB" id="VectorBase:LOC119167635"/>
<reference evidence="3" key="1">
    <citation type="submission" date="2019-09" db="EMBL/GenBank/DDBJ databases">
        <title>Organ-specific transcriptomic study of the physiology of the cattle tick, Rhipicephalus microplus.</title>
        <authorList>
            <person name="Tirloni L."/>
            <person name="Braz G."/>
            <person name="Gandara A.C.P."/>
            <person name="Sabadin G.A."/>
            <person name="da Silva R.M."/>
            <person name="Guizzo M.G."/>
            <person name="Machado J.A."/>
            <person name="Costa E.P."/>
            <person name="Gomes H.F."/>
            <person name="Moraes J."/>
            <person name="Mota M.B.S."/>
            <person name="Mesquita R.D."/>
            <person name="Alvarenga P.H."/>
            <person name="Alves F."/>
            <person name="Seixas A."/>
            <person name="da Fonseca R.N."/>
            <person name="Fogaca A."/>
            <person name="Logullo C."/>
            <person name="Tanaka A."/>
            <person name="Daffre S."/>
            <person name="Termignoni C."/>
            <person name="Vaz I.S.Jr."/>
            <person name="Oliveira P.L."/>
            <person name="Ribeiro J.M."/>
        </authorList>
    </citation>
    <scope>NUCLEOTIDE SEQUENCE</scope>
    <source>
        <strain evidence="3">Porto Alegre</strain>
    </source>
</reference>
<keyword evidence="1" id="KW-0175">Coiled coil</keyword>
<evidence type="ECO:0008006" key="4">
    <source>
        <dbReference type="Google" id="ProtNLM"/>
    </source>
</evidence>
<dbReference type="PANTHER" id="PTHR14628:SF1">
    <property type="entry name" value="BEN DOMAIN-CONTAINING PROTEIN 5"/>
    <property type="match status" value="1"/>
</dbReference>